<evidence type="ECO:0000256" key="5">
    <source>
        <dbReference type="ARBA" id="ARBA00023163"/>
    </source>
</evidence>
<evidence type="ECO:0000256" key="3">
    <source>
        <dbReference type="ARBA" id="ARBA00023015"/>
    </source>
</evidence>
<keyword evidence="5" id="KW-0804">Transcription</keyword>
<sequence>MPTTSTRGRPAAAELTCQEREVLRGVGCGLTDHEIAHALALPERAVHDQLGRILTKLGLRDRTAAIVHAFDSGLVEPGRGRRAASRPAHRAPVRPSRTQRVRISVLGPLRAWRDGRPVDLGHLRQQAVLASLALCWDRTVSKDELLDGIWGMEPPLTKVVPVYIYRLRQVLHVENRADSVIRRDRCGYQLVPDTVAVDVERMEELVADAGAAERAGALDEAVRVCAQALDLFRGEPLAGLPGPFAELERVRLTERRTGITLRKLDLQLRLGRHAQAVGELWALAVARPLDESVAAMLMRALCLSDRQADALTVFERTRRRLADELGVTPSRLLRGTHRTIMLGRDIGPTPATP</sequence>
<evidence type="ECO:0000259" key="7">
    <source>
        <dbReference type="PROSITE" id="PS50043"/>
    </source>
</evidence>
<evidence type="ECO:0000256" key="2">
    <source>
        <dbReference type="ARBA" id="ARBA00023012"/>
    </source>
</evidence>
<gene>
    <name evidence="9" type="primary">afsR_2</name>
    <name evidence="9" type="ORF">DWB77_00926</name>
</gene>
<dbReference type="EMBL" id="CP032698">
    <property type="protein sequence ID" value="AYG78817.1"/>
    <property type="molecule type" value="Genomic_DNA"/>
</dbReference>
<dbReference type="KEGG" id="shun:DWB77_00926"/>
<dbReference type="InterPro" id="IPR000792">
    <property type="entry name" value="Tscrpt_reg_LuxR_C"/>
</dbReference>
<organism evidence="9 10">
    <name type="scientific">Streptomyces hundungensis</name>
    <dbReference type="NCBI Taxonomy" id="1077946"/>
    <lineage>
        <taxon>Bacteria</taxon>
        <taxon>Bacillati</taxon>
        <taxon>Actinomycetota</taxon>
        <taxon>Actinomycetes</taxon>
        <taxon>Kitasatosporales</taxon>
        <taxon>Streptomycetaceae</taxon>
        <taxon>Streptomyces</taxon>
    </lineage>
</organism>
<dbReference type="InterPro" id="IPR011990">
    <property type="entry name" value="TPR-like_helical_dom_sf"/>
</dbReference>
<dbReference type="SMART" id="SM00862">
    <property type="entry name" value="Trans_reg_C"/>
    <property type="match status" value="1"/>
</dbReference>
<feature type="DNA-binding region" description="OmpR/PhoB-type" evidence="6">
    <location>
        <begin position="93"/>
        <end position="192"/>
    </location>
</feature>
<protein>
    <submittedName>
        <fullName evidence="9">Regulatory protein AfsR</fullName>
    </submittedName>
</protein>
<dbReference type="SMART" id="SM00421">
    <property type="entry name" value="HTH_LUXR"/>
    <property type="match status" value="1"/>
</dbReference>
<dbReference type="Proteomes" id="UP000271554">
    <property type="component" value="Chromosome"/>
</dbReference>
<dbReference type="InterPro" id="IPR001867">
    <property type="entry name" value="OmpR/PhoB-type_DNA-bd"/>
</dbReference>
<dbReference type="PROSITE" id="PS51755">
    <property type="entry name" value="OMPR_PHOB"/>
    <property type="match status" value="1"/>
</dbReference>
<dbReference type="CDD" id="cd15831">
    <property type="entry name" value="BTAD"/>
    <property type="match status" value="1"/>
</dbReference>
<dbReference type="PROSITE" id="PS50043">
    <property type="entry name" value="HTH_LUXR_2"/>
    <property type="match status" value="1"/>
</dbReference>
<dbReference type="OrthoDB" id="4336084at2"/>
<dbReference type="SUPFAM" id="SSF46894">
    <property type="entry name" value="C-terminal effector domain of the bipartite response regulators"/>
    <property type="match status" value="2"/>
</dbReference>
<dbReference type="Pfam" id="PF00196">
    <property type="entry name" value="GerE"/>
    <property type="match status" value="1"/>
</dbReference>
<dbReference type="RefSeq" id="WP_120720009.1">
    <property type="nucleotide sequence ID" value="NZ_CP032698.1"/>
</dbReference>
<dbReference type="SMART" id="SM01043">
    <property type="entry name" value="BTAD"/>
    <property type="match status" value="1"/>
</dbReference>
<evidence type="ECO:0000256" key="6">
    <source>
        <dbReference type="PROSITE-ProRule" id="PRU01091"/>
    </source>
</evidence>
<dbReference type="Pfam" id="PF03704">
    <property type="entry name" value="BTAD"/>
    <property type="match status" value="1"/>
</dbReference>
<dbReference type="PANTHER" id="PTHR35807">
    <property type="entry name" value="TRANSCRIPTIONAL REGULATOR REDD-RELATED"/>
    <property type="match status" value="1"/>
</dbReference>
<dbReference type="PANTHER" id="PTHR35807:SF1">
    <property type="entry name" value="TRANSCRIPTIONAL REGULATOR REDD"/>
    <property type="match status" value="1"/>
</dbReference>
<evidence type="ECO:0000256" key="4">
    <source>
        <dbReference type="ARBA" id="ARBA00023125"/>
    </source>
</evidence>
<reference evidence="9 10" key="1">
    <citation type="submission" date="2018-10" db="EMBL/GenBank/DDBJ databases">
        <title>Relationship between Morphology and Antimicrobial Activity in Streptomyces.</title>
        <authorList>
            <person name="Kang H.J."/>
            <person name="Kim S.B."/>
        </authorList>
    </citation>
    <scope>NUCLEOTIDE SEQUENCE [LARGE SCALE GENOMIC DNA]</scope>
    <source>
        <strain evidence="9 10">BH38</strain>
    </source>
</reference>
<dbReference type="Gene3D" id="1.10.10.10">
    <property type="entry name" value="Winged helix-like DNA-binding domain superfamily/Winged helix DNA-binding domain"/>
    <property type="match status" value="2"/>
</dbReference>
<evidence type="ECO:0000256" key="1">
    <source>
        <dbReference type="ARBA" id="ARBA00005820"/>
    </source>
</evidence>
<keyword evidence="3" id="KW-0805">Transcription regulation</keyword>
<dbReference type="AlphaFoldDB" id="A0A387HDN6"/>
<dbReference type="GO" id="GO:0003677">
    <property type="term" value="F:DNA binding"/>
    <property type="evidence" value="ECO:0007669"/>
    <property type="project" value="UniProtKB-UniRule"/>
</dbReference>
<feature type="domain" description="HTH luxR-type" evidence="7">
    <location>
        <begin position="8"/>
        <end position="73"/>
    </location>
</feature>
<name>A0A387HDN6_9ACTN</name>
<comment type="similarity">
    <text evidence="1">Belongs to the AfsR/DnrI/RedD regulatory family.</text>
</comment>
<keyword evidence="10" id="KW-1185">Reference proteome</keyword>
<dbReference type="InterPro" id="IPR051677">
    <property type="entry name" value="AfsR-DnrI-RedD_regulator"/>
</dbReference>
<feature type="domain" description="OmpR/PhoB-type" evidence="8">
    <location>
        <begin position="93"/>
        <end position="192"/>
    </location>
</feature>
<evidence type="ECO:0000313" key="10">
    <source>
        <dbReference type="Proteomes" id="UP000271554"/>
    </source>
</evidence>
<dbReference type="InterPro" id="IPR016032">
    <property type="entry name" value="Sig_transdc_resp-reg_C-effctor"/>
</dbReference>
<dbReference type="GO" id="GO:0006355">
    <property type="term" value="P:regulation of DNA-templated transcription"/>
    <property type="evidence" value="ECO:0007669"/>
    <property type="project" value="InterPro"/>
</dbReference>
<evidence type="ECO:0000259" key="8">
    <source>
        <dbReference type="PROSITE" id="PS51755"/>
    </source>
</evidence>
<keyword evidence="2" id="KW-0902">Two-component regulatory system</keyword>
<dbReference type="Pfam" id="PF00486">
    <property type="entry name" value="Trans_reg_C"/>
    <property type="match status" value="1"/>
</dbReference>
<dbReference type="SUPFAM" id="SSF48452">
    <property type="entry name" value="TPR-like"/>
    <property type="match status" value="1"/>
</dbReference>
<keyword evidence="4 6" id="KW-0238">DNA-binding</keyword>
<dbReference type="GO" id="GO:0000160">
    <property type="term" value="P:phosphorelay signal transduction system"/>
    <property type="evidence" value="ECO:0007669"/>
    <property type="project" value="UniProtKB-KW"/>
</dbReference>
<proteinExistence type="inferred from homology"/>
<accession>A0A387HDN6</accession>
<evidence type="ECO:0000313" key="9">
    <source>
        <dbReference type="EMBL" id="AYG78817.1"/>
    </source>
</evidence>
<dbReference type="Gene3D" id="1.25.40.10">
    <property type="entry name" value="Tetratricopeptide repeat domain"/>
    <property type="match status" value="1"/>
</dbReference>
<dbReference type="InterPro" id="IPR005158">
    <property type="entry name" value="BTAD"/>
</dbReference>
<dbReference type="InterPro" id="IPR036388">
    <property type="entry name" value="WH-like_DNA-bd_sf"/>
</dbReference>